<evidence type="ECO:0000313" key="1">
    <source>
        <dbReference type="EMBL" id="KAF3860054.1"/>
    </source>
</evidence>
<name>A0A7J5ZE17_DISMA</name>
<proteinExistence type="predicted"/>
<dbReference type="AlphaFoldDB" id="A0A7J5ZE17"/>
<evidence type="ECO:0000313" key="2">
    <source>
        <dbReference type="Proteomes" id="UP000518266"/>
    </source>
</evidence>
<keyword evidence="2" id="KW-1185">Reference proteome</keyword>
<comment type="caution">
    <text evidence="1">The sequence shown here is derived from an EMBL/GenBank/DDBJ whole genome shotgun (WGS) entry which is preliminary data.</text>
</comment>
<gene>
    <name evidence="1" type="ORF">F7725_000309</name>
</gene>
<sequence>MLKDSRTDDLQKEMEELTMAVFVIRKEGEGLQEPLADIGIIIEGVEFPWAVTRLFSEYLVLVLCSLHHLAPLPPSPSTLVDTQSSFFPVLPHVILSLHACLDVASHSVRPPQRRQS</sequence>
<reference evidence="1 2" key="1">
    <citation type="submission" date="2020-03" db="EMBL/GenBank/DDBJ databases">
        <title>Dissostichus mawsoni Genome sequencing and assembly.</title>
        <authorList>
            <person name="Park H."/>
        </authorList>
    </citation>
    <scope>NUCLEOTIDE SEQUENCE [LARGE SCALE GENOMIC DNA]</scope>
    <source>
        <strain evidence="1">DM0001</strain>
        <tissue evidence="1">Muscle</tissue>
    </source>
</reference>
<protein>
    <submittedName>
        <fullName evidence="1">Uncharacterized protein</fullName>
    </submittedName>
</protein>
<accession>A0A7J5ZE17</accession>
<dbReference type="Proteomes" id="UP000518266">
    <property type="component" value="Unassembled WGS sequence"/>
</dbReference>
<organism evidence="1 2">
    <name type="scientific">Dissostichus mawsoni</name>
    <name type="common">Antarctic cod</name>
    <dbReference type="NCBI Taxonomy" id="36200"/>
    <lineage>
        <taxon>Eukaryota</taxon>
        <taxon>Metazoa</taxon>
        <taxon>Chordata</taxon>
        <taxon>Craniata</taxon>
        <taxon>Vertebrata</taxon>
        <taxon>Euteleostomi</taxon>
        <taxon>Actinopterygii</taxon>
        <taxon>Neopterygii</taxon>
        <taxon>Teleostei</taxon>
        <taxon>Neoteleostei</taxon>
        <taxon>Acanthomorphata</taxon>
        <taxon>Eupercaria</taxon>
        <taxon>Perciformes</taxon>
        <taxon>Notothenioidei</taxon>
        <taxon>Nototheniidae</taxon>
        <taxon>Dissostichus</taxon>
    </lineage>
</organism>
<dbReference type="EMBL" id="JAAKFY010000002">
    <property type="protein sequence ID" value="KAF3860054.1"/>
    <property type="molecule type" value="Genomic_DNA"/>
</dbReference>